<reference evidence="3" key="1">
    <citation type="submission" date="2016-10" db="EMBL/GenBank/DDBJ databases">
        <authorList>
            <person name="Varghese N."/>
            <person name="Submissions S."/>
        </authorList>
    </citation>
    <scope>NUCLEOTIDE SEQUENCE [LARGE SCALE GENOMIC DNA]</scope>
    <source>
        <strain evidence="3">DSM 23920</strain>
    </source>
</reference>
<evidence type="ECO:0000313" key="2">
    <source>
        <dbReference type="EMBL" id="SEA04356.1"/>
    </source>
</evidence>
<accession>A0A1H3XYA8</accession>
<feature type="signal peptide" evidence="1">
    <location>
        <begin position="1"/>
        <end position="20"/>
    </location>
</feature>
<gene>
    <name evidence="2" type="ORF">SAMN05660909_00573</name>
</gene>
<name>A0A1H3XYA8_9BACT</name>
<dbReference type="RefSeq" id="WP_089758496.1">
    <property type="nucleotide sequence ID" value="NZ_BKAT01000010.1"/>
</dbReference>
<dbReference type="EMBL" id="FNRL01000002">
    <property type="protein sequence ID" value="SEA04356.1"/>
    <property type="molecule type" value="Genomic_DNA"/>
</dbReference>
<sequence length="127" mass="13668">MKWMPLFVLATSCLSLQSQAQYINNQNTLQPSSNFYISGTAQSNTLKTFAGTSAGGTAHFHLSNGDGNQQANLRWTQVLAGLEDANNVGSDFRLYRYSNTGTYLGPALTIERATGNTTITGTPGPSW</sequence>
<dbReference type="OrthoDB" id="646834at2"/>
<proteinExistence type="predicted"/>
<dbReference type="STRING" id="408074.SAMN05660909_00573"/>
<dbReference type="AlphaFoldDB" id="A0A1H3XYA8"/>
<keyword evidence="1" id="KW-0732">Signal</keyword>
<keyword evidence="3" id="KW-1185">Reference proteome</keyword>
<feature type="chain" id="PRO_5011587161" evidence="1">
    <location>
        <begin position="21"/>
        <end position="127"/>
    </location>
</feature>
<evidence type="ECO:0000313" key="3">
    <source>
        <dbReference type="Proteomes" id="UP000199656"/>
    </source>
</evidence>
<dbReference type="Proteomes" id="UP000199656">
    <property type="component" value="Unassembled WGS sequence"/>
</dbReference>
<protein>
    <submittedName>
        <fullName evidence="2">Uncharacterized protein</fullName>
    </submittedName>
</protein>
<evidence type="ECO:0000256" key="1">
    <source>
        <dbReference type="SAM" id="SignalP"/>
    </source>
</evidence>
<organism evidence="2 3">
    <name type="scientific">Chitinophaga terrae</name>
    <name type="common">ex Kim and Jung 2007</name>
    <dbReference type="NCBI Taxonomy" id="408074"/>
    <lineage>
        <taxon>Bacteria</taxon>
        <taxon>Pseudomonadati</taxon>
        <taxon>Bacteroidota</taxon>
        <taxon>Chitinophagia</taxon>
        <taxon>Chitinophagales</taxon>
        <taxon>Chitinophagaceae</taxon>
        <taxon>Chitinophaga</taxon>
    </lineage>
</organism>